<evidence type="ECO:0000256" key="1">
    <source>
        <dbReference type="ARBA" id="ARBA00010088"/>
    </source>
</evidence>
<gene>
    <name evidence="5" type="ORF">ACFQ39_08505</name>
</gene>
<dbReference type="Proteomes" id="UP001597201">
    <property type="component" value="Unassembled WGS sequence"/>
</dbReference>
<dbReference type="RefSeq" id="WP_377178026.1">
    <property type="nucleotide sequence ID" value="NZ_JBHTMY010000003.1"/>
</dbReference>
<proteinExistence type="inferred from homology"/>
<name>A0ABW3Y3P0_9FLAO</name>
<feature type="domain" description="AB hydrolase-1" evidence="4">
    <location>
        <begin position="80"/>
        <end position="271"/>
    </location>
</feature>
<evidence type="ECO:0000313" key="5">
    <source>
        <dbReference type="EMBL" id="MFD1315652.1"/>
    </source>
</evidence>
<dbReference type="Pfam" id="PF12697">
    <property type="entry name" value="Abhydrolase_6"/>
    <property type="match status" value="1"/>
</dbReference>
<evidence type="ECO:0000313" key="6">
    <source>
        <dbReference type="Proteomes" id="UP001597201"/>
    </source>
</evidence>
<keyword evidence="3" id="KW-1133">Transmembrane helix</keyword>
<evidence type="ECO:0000256" key="2">
    <source>
        <dbReference type="ARBA" id="ARBA00022801"/>
    </source>
</evidence>
<dbReference type="Gene3D" id="3.40.50.1820">
    <property type="entry name" value="alpha/beta hydrolase"/>
    <property type="match status" value="1"/>
</dbReference>
<dbReference type="InterPro" id="IPR002410">
    <property type="entry name" value="Peptidase_S33"/>
</dbReference>
<feature type="transmembrane region" description="Helical" evidence="3">
    <location>
        <begin position="12"/>
        <end position="33"/>
    </location>
</feature>
<dbReference type="PRINTS" id="PR00793">
    <property type="entry name" value="PROAMNOPTASE"/>
</dbReference>
<sequence length="290" mass="33249">MPNKGRIRRWIKGIIISIGVLFIVALFLVFQFLKPKSDKKIIEDFNSSNSNVFISYLNYDGYKIRILQMNEELDSTKQTLLFVHGSPGSALDFKKYLADSELNHRFNLVTYDRPGYGKSQDQDVLNDLKKETSLIHYLIKSKALKKVNLVGYSYGGTITAALNGSVKKKILLAPALKGELEPMFWILGFYNWKPTRNLIPVVFKHAAEEKLHHVDELPLFEDIWGLDNASFLLIHGIEDDIVPYQNSVFLKDKLGDERVKLITLSDTGHALLWTNFDLIKKEIINFIDEN</sequence>
<dbReference type="PANTHER" id="PTHR43798:SF33">
    <property type="entry name" value="HYDROLASE, PUTATIVE (AFU_ORTHOLOGUE AFUA_2G14860)-RELATED"/>
    <property type="match status" value="1"/>
</dbReference>
<evidence type="ECO:0000256" key="3">
    <source>
        <dbReference type="SAM" id="Phobius"/>
    </source>
</evidence>
<organism evidence="5 6">
    <name type="scientific">Namhaeicola litoreus</name>
    <dbReference type="NCBI Taxonomy" id="1052145"/>
    <lineage>
        <taxon>Bacteria</taxon>
        <taxon>Pseudomonadati</taxon>
        <taxon>Bacteroidota</taxon>
        <taxon>Flavobacteriia</taxon>
        <taxon>Flavobacteriales</taxon>
        <taxon>Flavobacteriaceae</taxon>
        <taxon>Namhaeicola</taxon>
    </lineage>
</organism>
<accession>A0ABW3Y3P0</accession>
<dbReference type="InterPro" id="IPR029058">
    <property type="entry name" value="AB_hydrolase_fold"/>
</dbReference>
<dbReference type="InterPro" id="IPR050266">
    <property type="entry name" value="AB_hydrolase_sf"/>
</dbReference>
<evidence type="ECO:0000259" key="4">
    <source>
        <dbReference type="Pfam" id="PF12697"/>
    </source>
</evidence>
<keyword evidence="2 5" id="KW-0378">Hydrolase</keyword>
<protein>
    <submittedName>
        <fullName evidence="5">Alpha/beta fold hydrolase</fullName>
    </submittedName>
</protein>
<dbReference type="GO" id="GO:0016787">
    <property type="term" value="F:hydrolase activity"/>
    <property type="evidence" value="ECO:0007669"/>
    <property type="project" value="UniProtKB-KW"/>
</dbReference>
<keyword evidence="3" id="KW-0812">Transmembrane</keyword>
<dbReference type="SUPFAM" id="SSF53474">
    <property type="entry name" value="alpha/beta-Hydrolases"/>
    <property type="match status" value="1"/>
</dbReference>
<dbReference type="InterPro" id="IPR000073">
    <property type="entry name" value="AB_hydrolase_1"/>
</dbReference>
<keyword evidence="3" id="KW-0472">Membrane</keyword>
<reference evidence="6" key="1">
    <citation type="journal article" date="2019" name="Int. J. Syst. Evol. Microbiol.">
        <title>The Global Catalogue of Microorganisms (GCM) 10K type strain sequencing project: providing services to taxonomists for standard genome sequencing and annotation.</title>
        <authorList>
            <consortium name="The Broad Institute Genomics Platform"/>
            <consortium name="The Broad Institute Genome Sequencing Center for Infectious Disease"/>
            <person name="Wu L."/>
            <person name="Ma J."/>
        </authorList>
    </citation>
    <scope>NUCLEOTIDE SEQUENCE [LARGE SCALE GENOMIC DNA]</scope>
    <source>
        <strain evidence="6">CCUG 61485</strain>
    </source>
</reference>
<comment type="similarity">
    <text evidence="1">Belongs to the peptidase S33 family.</text>
</comment>
<comment type="caution">
    <text evidence="5">The sequence shown here is derived from an EMBL/GenBank/DDBJ whole genome shotgun (WGS) entry which is preliminary data.</text>
</comment>
<keyword evidence="6" id="KW-1185">Reference proteome</keyword>
<dbReference type="PANTHER" id="PTHR43798">
    <property type="entry name" value="MONOACYLGLYCEROL LIPASE"/>
    <property type="match status" value="1"/>
</dbReference>
<dbReference type="EMBL" id="JBHTMY010000003">
    <property type="protein sequence ID" value="MFD1315652.1"/>
    <property type="molecule type" value="Genomic_DNA"/>
</dbReference>